<sequence>MPSSYTGAEPICISGVTGGCQQLTALEDKVSLTGNEWQKHPIVTGPEAPCVLGTDSLRRGYFRDPKGYWWAFGIAALEMEEIKQLSTLPGLSEDPSTVGLLRAEEQQVPIATTTVHQRQYRTNRDSLIPIHKLIRRLESQGVISKTCSPFNSPIWPVVGTNSRLLWPERRHAHQLDMSPPTSKKETQAFLGVLGFWRMHMPNYSLIVSPLYQVTRKKNDFKWGPEQQQGFEEIEQEIVHAVALGPVQAGQDVKNVLYTAAGESGPTWSLWQKAEGETRGQPPGFWNWRCRGSEDCYTPTEKKRLAAHEGVRAALEVVGTEAQLLLAPRLPVLGWMFKGRVPCTHHATDATWSKWVAVVTEQAGTGNPSCPGILEMIMDWPEHKDFRTSLEEEVMRA</sequence>
<evidence type="ECO:0000313" key="2">
    <source>
        <dbReference type="Proteomes" id="UP001333110"/>
    </source>
</evidence>
<evidence type="ECO:0008006" key="3">
    <source>
        <dbReference type="Google" id="ProtNLM"/>
    </source>
</evidence>
<evidence type="ECO:0000313" key="1">
    <source>
        <dbReference type="EMBL" id="KAK4818813.1"/>
    </source>
</evidence>
<dbReference type="Gene3D" id="3.30.70.270">
    <property type="match status" value="1"/>
</dbReference>
<keyword evidence="2" id="KW-1185">Reference proteome</keyword>
<dbReference type="AlphaFoldDB" id="A0AAN7NXR8"/>
<dbReference type="EMBL" id="JAUNZN010000007">
    <property type="protein sequence ID" value="KAK4818813.1"/>
    <property type="molecule type" value="Genomic_DNA"/>
</dbReference>
<comment type="caution">
    <text evidence="1">The sequence shown here is derived from an EMBL/GenBank/DDBJ whole genome shotgun (WGS) entry which is preliminary data.</text>
</comment>
<gene>
    <name evidence="1" type="ORF">QYF61_019742</name>
</gene>
<dbReference type="InterPro" id="IPR051320">
    <property type="entry name" value="Viral_Replic_Matur_Polypro"/>
</dbReference>
<protein>
    <recommendedName>
        <fullName evidence="3">Reverse transcriptase/retrotransposon-derived protein RNase H-like domain-containing protein</fullName>
    </recommendedName>
</protein>
<dbReference type="InterPro" id="IPR043128">
    <property type="entry name" value="Rev_trsase/Diguanyl_cyclase"/>
</dbReference>
<dbReference type="PANTHER" id="PTHR33064:SF29">
    <property type="entry name" value="PEPTIDASE A2 DOMAIN-CONTAINING PROTEIN-RELATED"/>
    <property type="match status" value="1"/>
</dbReference>
<proteinExistence type="predicted"/>
<accession>A0AAN7NXR8</accession>
<dbReference type="SUPFAM" id="SSF56672">
    <property type="entry name" value="DNA/RNA polymerases"/>
    <property type="match status" value="1"/>
</dbReference>
<name>A0AAN7NXR8_MYCAM</name>
<dbReference type="Proteomes" id="UP001333110">
    <property type="component" value="Unassembled WGS sequence"/>
</dbReference>
<organism evidence="1 2">
    <name type="scientific">Mycteria americana</name>
    <name type="common">Wood stork</name>
    <dbReference type="NCBI Taxonomy" id="33587"/>
    <lineage>
        <taxon>Eukaryota</taxon>
        <taxon>Metazoa</taxon>
        <taxon>Chordata</taxon>
        <taxon>Craniata</taxon>
        <taxon>Vertebrata</taxon>
        <taxon>Euteleostomi</taxon>
        <taxon>Archelosauria</taxon>
        <taxon>Archosauria</taxon>
        <taxon>Dinosauria</taxon>
        <taxon>Saurischia</taxon>
        <taxon>Theropoda</taxon>
        <taxon>Coelurosauria</taxon>
        <taxon>Aves</taxon>
        <taxon>Neognathae</taxon>
        <taxon>Neoaves</taxon>
        <taxon>Aequornithes</taxon>
        <taxon>Ciconiiformes</taxon>
        <taxon>Ciconiidae</taxon>
        <taxon>Mycteria</taxon>
    </lineage>
</organism>
<dbReference type="PANTHER" id="PTHR33064">
    <property type="entry name" value="POL PROTEIN"/>
    <property type="match status" value="1"/>
</dbReference>
<dbReference type="Gene3D" id="3.10.10.10">
    <property type="entry name" value="HIV Type 1 Reverse Transcriptase, subunit A, domain 1"/>
    <property type="match status" value="1"/>
</dbReference>
<reference evidence="1 2" key="1">
    <citation type="journal article" date="2023" name="J. Hered.">
        <title>Chromosome-level genome of the wood stork (Mycteria americana) provides insight into avian chromosome evolution.</title>
        <authorList>
            <person name="Flamio R. Jr."/>
            <person name="Ramstad K.M."/>
        </authorList>
    </citation>
    <scope>NUCLEOTIDE SEQUENCE [LARGE SCALE GENOMIC DNA]</scope>
    <source>
        <strain evidence="1">JAX WOST 10</strain>
    </source>
</reference>
<dbReference type="InterPro" id="IPR043502">
    <property type="entry name" value="DNA/RNA_pol_sf"/>
</dbReference>